<dbReference type="EMBL" id="QUMQ01000001">
    <property type="protein sequence ID" value="REF99320.1"/>
    <property type="molecule type" value="Genomic_DNA"/>
</dbReference>
<dbReference type="Proteomes" id="UP000256913">
    <property type="component" value="Unassembled WGS sequence"/>
</dbReference>
<dbReference type="SUPFAM" id="SSF55961">
    <property type="entry name" value="Bet v1-like"/>
    <property type="match status" value="1"/>
</dbReference>
<dbReference type="InterPro" id="IPR023393">
    <property type="entry name" value="START-like_dom_sf"/>
</dbReference>
<accession>A0A3D9ZZM6</accession>
<organism evidence="1 2">
    <name type="scientific">Asanoa ferruginea</name>
    <dbReference type="NCBI Taxonomy" id="53367"/>
    <lineage>
        <taxon>Bacteria</taxon>
        <taxon>Bacillati</taxon>
        <taxon>Actinomycetota</taxon>
        <taxon>Actinomycetes</taxon>
        <taxon>Micromonosporales</taxon>
        <taxon>Micromonosporaceae</taxon>
        <taxon>Asanoa</taxon>
    </lineage>
</organism>
<gene>
    <name evidence="1" type="ORF">DFJ67_5355</name>
</gene>
<comment type="caution">
    <text evidence="1">The sequence shown here is derived from an EMBL/GenBank/DDBJ whole genome shotgun (WGS) entry which is preliminary data.</text>
</comment>
<dbReference type="Gene3D" id="3.30.530.20">
    <property type="match status" value="1"/>
</dbReference>
<protein>
    <submittedName>
        <fullName evidence="1">Polyketide cyclase/dehydrase/lipid transport protein</fullName>
    </submittedName>
</protein>
<dbReference type="AlphaFoldDB" id="A0A3D9ZZM6"/>
<keyword evidence="2" id="KW-1185">Reference proteome</keyword>
<evidence type="ECO:0000313" key="1">
    <source>
        <dbReference type="EMBL" id="REF99320.1"/>
    </source>
</evidence>
<evidence type="ECO:0000313" key="2">
    <source>
        <dbReference type="Proteomes" id="UP000256913"/>
    </source>
</evidence>
<name>A0A3D9ZZM6_9ACTN</name>
<proteinExistence type="predicted"/>
<sequence length="118" mass="13288">MWDAIADVGAVHRRLLPGRVADARIEGDVRVLTMPDGTQVRELILAIDHRIRRMAYAVTDGQRLPLTYHHASFQVFDDGDRSRLVWLTDVLPHDAADLVRPRVERGIVELKAVLETSG</sequence>
<dbReference type="CDD" id="cd07821">
    <property type="entry name" value="PYR_PYL_RCAR_like"/>
    <property type="match status" value="1"/>
</dbReference>
<reference evidence="1 2" key="1">
    <citation type="submission" date="2018-08" db="EMBL/GenBank/DDBJ databases">
        <title>Sequencing the genomes of 1000 actinobacteria strains.</title>
        <authorList>
            <person name="Klenk H.-P."/>
        </authorList>
    </citation>
    <scope>NUCLEOTIDE SEQUENCE [LARGE SCALE GENOMIC DNA]</scope>
    <source>
        <strain evidence="1 2">DSM 44099</strain>
    </source>
</reference>